<evidence type="ECO:0000313" key="2">
    <source>
        <dbReference type="Proteomes" id="UP000010798"/>
    </source>
</evidence>
<dbReference type="EMBL" id="CP003364">
    <property type="protein sequence ID" value="AGA27939.1"/>
    <property type="molecule type" value="Genomic_DNA"/>
</dbReference>
<gene>
    <name evidence="1" type="ordered locus">Sinac_3697</name>
</gene>
<dbReference type="PANTHER" id="PTHR43737:SF1">
    <property type="entry name" value="DUF1501 DOMAIN-CONTAINING PROTEIN"/>
    <property type="match status" value="1"/>
</dbReference>
<dbReference type="Proteomes" id="UP000010798">
    <property type="component" value="Chromosome"/>
</dbReference>
<dbReference type="STRING" id="886293.Sinac_3697"/>
<sequence length="444" mass="47961">MLTLFGSGHRYCDGVSRRSFLKIGGLAMGGLGLPELLRAEARGAASGGSSNKSVIMIYLTGGLSHQDTFDLKPDAPDEIRGEFKPIATRVPGVQVGELLPRMAASIDKVAVLRSVVGLRDEHSSFQNITGYPMDVSQREGKPHFGSVVSKVQGPRNAVVPPFIDLFPTMQHKPYNTPGPGHLGLIHGAARMDGDDLALLKQTEVAPARFTGRKQLLNQFDQFRRAVDTVEVGGMESVYRRAFDVLATSRVAQALDVEREDPKLRDRYGIGSSKHLGDGAPMWNDQLLIARRLVEAGARCVTVAYGFWDTHGNNFGHLRNHLPLFDQGISALVEDIYARGLDQDVTVVVWGEFGRSPKINKDAGRDHWAPVNGTLLAGGGMKVGQVIGATDKLGGAAASHPIHYHDVLATVYHNLGIDPHSFVQDKSGRPIPILPGTATPIAELV</sequence>
<dbReference type="eggNOG" id="COG4102">
    <property type="taxonomic scope" value="Bacteria"/>
</dbReference>
<keyword evidence="2" id="KW-1185">Reference proteome</keyword>
<dbReference type="AlphaFoldDB" id="L0DEZ2"/>
<accession>L0DEZ2</accession>
<name>L0DEZ2_SINAD</name>
<dbReference type="PANTHER" id="PTHR43737">
    <property type="entry name" value="BLL7424 PROTEIN"/>
    <property type="match status" value="1"/>
</dbReference>
<dbReference type="Pfam" id="PF07394">
    <property type="entry name" value="DUF1501"/>
    <property type="match status" value="1"/>
</dbReference>
<dbReference type="RefSeq" id="WP_015247078.1">
    <property type="nucleotide sequence ID" value="NC_019892.1"/>
</dbReference>
<protein>
    <recommendedName>
        <fullName evidence="3">DUF1501 domain-containing protein</fullName>
    </recommendedName>
</protein>
<evidence type="ECO:0008006" key="3">
    <source>
        <dbReference type="Google" id="ProtNLM"/>
    </source>
</evidence>
<dbReference type="InterPro" id="IPR006311">
    <property type="entry name" value="TAT_signal"/>
</dbReference>
<dbReference type="KEGG" id="saci:Sinac_3697"/>
<proteinExistence type="predicted"/>
<dbReference type="OrthoDB" id="127333at2"/>
<dbReference type="PROSITE" id="PS51318">
    <property type="entry name" value="TAT"/>
    <property type="match status" value="1"/>
</dbReference>
<dbReference type="InterPro" id="IPR017850">
    <property type="entry name" value="Alkaline_phosphatase_core_sf"/>
</dbReference>
<dbReference type="InterPro" id="IPR010869">
    <property type="entry name" value="DUF1501"/>
</dbReference>
<dbReference type="SUPFAM" id="SSF53649">
    <property type="entry name" value="Alkaline phosphatase-like"/>
    <property type="match status" value="1"/>
</dbReference>
<organism evidence="1 2">
    <name type="scientific">Singulisphaera acidiphila (strain ATCC BAA-1392 / DSM 18658 / VKM B-2454 / MOB10)</name>
    <dbReference type="NCBI Taxonomy" id="886293"/>
    <lineage>
        <taxon>Bacteria</taxon>
        <taxon>Pseudomonadati</taxon>
        <taxon>Planctomycetota</taxon>
        <taxon>Planctomycetia</taxon>
        <taxon>Isosphaerales</taxon>
        <taxon>Isosphaeraceae</taxon>
        <taxon>Singulisphaera</taxon>
    </lineage>
</organism>
<dbReference type="HOGENOM" id="CLU_035908_0_0_0"/>
<reference evidence="1 2" key="1">
    <citation type="submission" date="2012-02" db="EMBL/GenBank/DDBJ databases">
        <title>Complete sequence of chromosome of Singulisphaera acidiphila DSM 18658.</title>
        <authorList>
            <consortium name="US DOE Joint Genome Institute (JGI-PGF)"/>
            <person name="Lucas S."/>
            <person name="Copeland A."/>
            <person name="Lapidus A."/>
            <person name="Glavina del Rio T."/>
            <person name="Dalin E."/>
            <person name="Tice H."/>
            <person name="Bruce D."/>
            <person name="Goodwin L."/>
            <person name="Pitluck S."/>
            <person name="Peters L."/>
            <person name="Ovchinnikova G."/>
            <person name="Chertkov O."/>
            <person name="Kyrpides N."/>
            <person name="Mavromatis K."/>
            <person name="Ivanova N."/>
            <person name="Brettin T."/>
            <person name="Detter J.C."/>
            <person name="Han C."/>
            <person name="Larimer F."/>
            <person name="Land M."/>
            <person name="Hauser L."/>
            <person name="Markowitz V."/>
            <person name="Cheng J.-F."/>
            <person name="Hugenholtz P."/>
            <person name="Woyke T."/>
            <person name="Wu D."/>
            <person name="Tindall B."/>
            <person name="Pomrenke H."/>
            <person name="Brambilla E."/>
            <person name="Klenk H.-P."/>
            <person name="Eisen J.A."/>
        </authorList>
    </citation>
    <scope>NUCLEOTIDE SEQUENCE [LARGE SCALE GENOMIC DNA]</scope>
    <source>
        <strain evidence="2">ATCC BAA-1392 / DSM 18658 / VKM B-2454 / MOB10</strain>
    </source>
</reference>
<evidence type="ECO:0000313" key="1">
    <source>
        <dbReference type="EMBL" id="AGA27939.1"/>
    </source>
</evidence>